<dbReference type="GO" id="GO:0016757">
    <property type="term" value="F:glycosyltransferase activity"/>
    <property type="evidence" value="ECO:0007669"/>
    <property type="project" value="UniProtKB-KW"/>
</dbReference>
<feature type="compositionally biased region" description="Basic residues" evidence="1">
    <location>
        <begin position="160"/>
        <end position="183"/>
    </location>
</feature>
<dbReference type="EMBL" id="CADCTI010000290">
    <property type="protein sequence ID" value="CAA9278060.1"/>
    <property type="molecule type" value="Genomic_DNA"/>
</dbReference>
<feature type="compositionally biased region" description="Low complexity" evidence="1">
    <location>
        <begin position="475"/>
        <end position="501"/>
    </location>
</feature>
<feature type="compositionally biased region" description="Basic residues" evidence="1">
    <location>
        <begin position="871"/>
        <end position="890"/>
    </location>
</feature>
<feature type="region of interest" description="Disordered" evidence="1">
    <location>
        <begin position="142"/>
        <end position="285"/>
    </location>
</feature>
<feature type="compositionally biased region" description="Basic and acidic residues" evidence="1">
    <location>
        <begin position="734"/>
        <end position="743"/>
    </location>
</feature>
<keyword evidence="2" id="KW-0328">Glycosyltransferase</keyword>
<sequence length="924" mass="100381">ARAPSRPAGVRPEACRRPPAVRPLPAGLARVRARPGPAGRGRVRLARDAGGRHGGRRPADARQAGGADRLGELLRRRERRSGCRARVHHSADRRPRWTGAGRPAGGVRGRHAAGAVRWRGPAPGGPAGRRVFVAARIHGVVHERHRRRRGGRGAGGRRAPLGRRGVHRPGRARRPRRGRPGRHRLPDQSLRAQDRARGDRRRGPRRRPGAGRPRRAGAGGHTGRRPTPGARRAGWQTPARALAPRRGRGGRPGPLDGDRAHDDRRRLHRRHRAQPRGERLRRQRAPLVQRAGGAVRLVLRAAALLVGHQHLDGLDAGALAPARRGDLAAGEPRPAPATRAGPPRRPLVPPGGTGLHGLVAADQHRVASRAVGRRRTGRRPGARGAGAPAGPLRPPAPGARRRRSDPRGHPDRRGGLPAAGRRRRPDPAHGPATAGGGTAPAVGRGRGHGVDAAARLRRPEPGRGDARERDPRPAPRGGALVRRGAALVAAADLRRPGGLAHPPGPGPADRGRRRGDRLAPAHPRARRGRRPAVRRPAPHDVRPVPGRPAVHADQVDDALRRAGAPGHGDGRAGVRPVRPARRRCRRPRPLVGRRARPHDRRADRRALRGGMGLRRVEPVALPLRPGRPLERQGTGPLRGEPLPPVPGRGDPRGPHRRRPGRAGARPRPDARPGERPAAGADAGPRRPRPGGAHGRRPGRRLRAGQPDAGGHLLRRLRHRADRLRPVVRPRRVPGRRDRPDRGAARARRGGARTRRLRRGDRRRHTHRSGAHRGRRGPSRLGGHRSPLGRRGRTGHPGQPLVPAAGGLRHRGPPPRRDDGRNPGRRHPRPVAVRGCLRVVVGRAAGHGPRPGRIGDRGPRRPAGPGRDAPRRGRRPRAGVRRRHRHRRADRRVRPPGTGHRAVHRRRRPVLPRDHRLADRLRVPL</sequence>
<feature type="non-terminal residue" evidence="2">
    <location>
        <position position="1"/>
    </location>
</feature>
<accession>A0A6J4JIV7</accession>
<dbReference type="AlphaFoldDB" id="A0A6J4JIV7"/>
<feature type="compositionally biased region" description="Basic residues" evidence="1">
    <location>
        <begin position="371"/>
        <end position="381"/>
    </location>
</feature>
<feature type="compositionally biased region" description="Basic residues" evidence="1">
    <location>
        <begin position="712"/>
        <end position="733"/>
    </location>
</feature>
<name>A0A6J4JIV7_9ACTN</name>
<feature type="compositionally biased region" description="Basic residues" evidence="1">
    <location>
        <begin position="578"/>
        <end position="599"/>
    </location>
</feature>
<feature type="compositionally biased region" description="Low complexity" evidence="1">
    <location>
        <begin position="325"/>
        <end position="341"/>
    </location>
</feature>
<feature type="compositionally biased region" description="Basic residues" evidence="1">
    <location>
        <begin position="198"/>
        <end position="215"/>
    </location>
</feature>
<feature type="region of interest" description="Disordered" evidence="1">
    <location>
        <begin position="325"/>
        <end position="911"/>
    </location>
</feature>
<proteinExistence type="predicted"/>
<feature type="compositionally biased region" description="Basic residues" evidence="1">
    <location>
        <begin position="685"/>
        <end position="702"/>
    </location>
</feature>
<feature type="compositionally biased region" description="Basic and acidic residues" evidence="1">
    <location>
        <begin position="457"/>
        <end position="473"/>
    </location>
</feature>
<feature type="compositionally biased region" description="Basic residues" evidence="1">
    <location>
        <begin position="523"/>
        <end position="533"/>
    </location>
</feature>
<feature type="compositionally biased region" description="Basic residues" evidence="1">
    <location>
        <begin position="744"/>
        <end position="777"/>
    </location>
</feature>
<feature type="compositionally biased region" description="Basic residues" evidence="1">
    <location>
        <begin position="76"/>
        <end position="88"/>
    </location>
</feature>
<evidence type="ECO:0000256" key="1">
    <source>
        <dbReference type="SAM" id="MobiDB-lite"/>
    </source>
</evidence>
<feature type="compositionally biased region" description="Basic and acidic residues" evidence="1">
    <location>
        <begin position="405"/>
        <end position="414"/>
    </location>
</feature>
<dbReference type="EC" id="2.4.2.-" evidence="2"/>
<keyword evidence="2" id="KW-0808">Transferase</keyword>
<feature type="non-terminal residue" evidence="2">
    <location>
        <position position="924"/>
    </location>
</feature>
<reference evidence="2" key="1">
    <citation type="submission" date="2020-02" db="EMBL/GenBank/DDBJ databases">
        <authorList>
            <person name="Meier V. D."/>
        </authorList>
    </citation>
    <scope>NUCLEOTIDE SEQUENCE</scope>
    <source>
        <strain evidence="2">AVDCRST_MAG57</strain>
    </source>
</reference>
<protein>
    <submittedName>
        <fullName evidence="2">Integral membrane indolylacetylinositol arabinosyltransferase</fullName>
        <ecNumber evidence="2">2.4.2.-</ecNumber>
    </submittedName>
</protein>
<feature type="compositionally biased region" description="Basic and acidic residues" evidence="1">
    <location>
        <begin position="256"/>
        <end position="265"/>
    </location>
</feature>
<organism evidence="2">
    <name type="scientific">uncultured Blastococcus sp</name>
    <dbReference type="NCBI Taxonomy" id="217144"/>
    <lineage>
        <taxon>Bacteria</taxon>
        <taxon>Bacillati</taxon>
        <taxon>Actinomycetota</taxon>
        <taxon>Actinomycetes</taxon>
        <taxon>Geodermatophilales</taxon>
        <taxon>Geodermatophilaceae</taxon>
        <taxon>Blastococcus</taxon>
        <taxon>environmental samples</taxon>
    </lineage>
</organism>
<feature type="compositionally biased region" description="Low complexity" evidence="1">
    <location>
        <begin position="225"/>
        <end position="242"/>
    </location>
</feature>
<feature type="compositionally biased region" description="Basic residues" evidence="1">
    <location>
        <begin position="900"/>
        <end position="909"/>
    </location>
</feature>
<gene>
    <name evidence="2" type="ORF">AVDCRST_MAG57-3556</name>
</gene>
<feature type="compositionally biased region" description="Low complexity" evidence="1">
    <location>
        <begin position="841"/>
        <end position="851"/>
    </location>
</feature>
<evidence type="ECO:0000313" key="2">
    <source>
        <dbReference type="EMBL" id="CAA9278060.1"/>
    </source>
</evidence>
<feature type="region of interest" description="Disordered" evidence="1">
    <location>
        <begin position="1"/>
        <end position="109"/>
    </location>
</feature>
<feature type="compositionally biased region" description="Low complexity" evidence="1">
    <location>
        <begin position="23"/>
        <end position="37"/>
    </location>
</feature>